<keyword evidence="2" id="KW-1185">Reference proteome</keyword>
<organism evidence="1 2">
    <name type="scientific">Filimonas lacunae</name>
    <dbReference type="NCBI Taxonomy" id="477680"/>
    <lineage>
        <taxon>Bacteria</taxon>
        <taxon>Pseudomonadati</taxon>
        <taxon>Bacteroidota</taxon>
        <taxon>Chitinophagia</taxon>
        <taxon>Chitinophagales</taxon>
        <taxon>Chitinophagaceae</taxon>
        <taxon>Filimonas</taxon>
    </lineage>
</organism>
<dbReference type="OrthoDB" id="4205621at2"/>
<evidence type="ECO:0008006" key="3">
    <source>
        <dbReference type="Google" id="ProtNLM"/>
    </source>
</evidence>
<name>A0A173MI88_9BACT</name>
<sequence length="119" mass="13499">MNTFRVTRVYHDAAGESHFAEDEYPLTDKGAIGSLSEQVQVKSLIFRTVPPTYDFDFHNAPQKQFIVLLDGSIEIETSLGEKRVFNAGEVIKVEDTEGKGHRTRNLIPVTRHSVFITYE</sequence>
<dbReference type="SUPFAM" id="SSF51182">
    <property type="entry name" value="RmlC-like cupins"/>
    <property type="match status" value="1"/>
</dbReference>
<evidence type="ECO:0000313" key="1">
    <source>
        <dbReference type="EMBL" id="SIS94661.1"/>
    </source>
</evidence>
<reference evidence="2" key="1">
    <citation type="submission" date="2017-01" db="EMBL/GenBank/DDBJ databases">
        <authorList>
            <person name="Varghese N."/>
            <person name="Submissions S."/>
        </authorList>
    </citation>
    <scope>NUCLEOTIDE SEQUENCE [LARGE SCALE GENOMIC DNA]</scope>
    <source>
        <strain evidence="2">DSM 21054</strain>
    </source>
</reference>
<evidence type="ECO:0000313" key="2">
    <source>
        <dbReference type="Proteomes" id="UP000186917"/>
    </source>
</evidence>
<dbReference type="InterPro" id="IPR011051">
    <property type="entry name" value="RmlC_Cupin_sf"/>
</dbReference>
<dbReference type="EMBL" id="FTOR01000002">
    <property type="protein sequence ID" value="SIS94661.1"/>
    <property type="molecule type" value="Genomic_DNA"/>
</dbReference>
<dbReference type="AlphaFoldDB" id="A0A173MI88"/>
<dbReference type="KEGG" id="fln:FLA_3148"/>
<dbReference type="Gene3D" id="2.60.120.10">
    <property type="entry name" value="Jelly Rolls"/>
    <property type="match status" value="1"/>
</dbReference>
<dbReference type="STRING" id="477680.SAMN05421788_102248"/>
<gene>
    <name evidence="1" type="ORF">SAMN05421788_102248</name>
</gene>
<dbReference type="RefSeq" id="WP_076377862.1">
    <property type="nucleotide sequence ID" value="NZ_AP017422.1"/>
</dbReference>
<protein>
    <recommendedName>
        <fullName evidence="3">Cupin domain-containing protein</fullName>
    </recommendedName>
</protein>
<dbReference type="InterPro" id="IPR014710">
    <property type="entry name" value="RmlC-like_jellyroll"/>
</dbReference>
<dbReference type="Proteomes" id="UP000186917">
    <property type="component" value="Unassembled WGS sequence"/>
</dbReference>
<accession>A0A173MI88</accession>
<proteinExistence type="predicted"/>